<evidence type="ECO:0000256" key="5">
    <source>
        <dbReference type="ARBA" id="ARBA00023136"/>
    </source>
</evidence>
<name>A0ABT7IUA1_9ACTN</name>
<dbReference type="InterPro" id="IPR017039">
    <property type="entry name" value="Virul_fac_BrkB"/>
</dbReference>
<comment type="caution">
    <text evidence="7">The sequence shown here is derived from an EMBL/GenBank/DDBJ whole genome shotgun (WGS) entry which is preliminary data.</text>
</comment>
<evidence type="ECO:0000313" key="7">
    <source>
        <dbReference type="EMBL" id="MDL2076159.1"/>
    </source>
</evidence>
<evidence type="ECO:0000256" key="4">
    <source>
        <dbReference type="ARBA" id="ARBA00022989"/>
    </source>
</evidence>
<dbReference type="Proteomes" id="UP001241926">
    <property type="component" value="Unassembled WGS sequence"/>
</dbReference>
<evidence type="ECO:0000256" key="1">
    <source>
        <dbReference type="ARBA" id="ARBA00004651"/>
    </source>
</evidence>
<organism evidence="7 8">
    <name type="scientific">Streptomyces fuscus</name>
    <dbReference type="NCBI Taxonomy" id="3048495"/>
    <lineage>
        <taxon>Bacteria</taxon>
        <taxon>Bacillati</taxon>
        <taxon>Actinomycetota</taxon>
        <taxon>Actinomycetes</taxon>
        <taxon>Kitasatosporales</taxon>
        <taxon>Streptomycetaceae</taxon>
        <taxon>Streptomyces</taxon>
    </lineage>
</organism>
<sequence>MAWTARLKHLHARAEARFPVLSDLTGRLLSANLLDSATRIAAQAFLAAVPLLFAVAAFAPQSVRDQMRDSLRAVFGLSGQSDRELNKVLQHPPGDESLQQTTGFIGLLVVLIGATSFSRAMARVCERAWRLPHAGTRIAAWRWVVWLIVMVLVVLLQGPIRNGFGAGLWLGVVLYFLVSTGLWLWTQHLLLAGRVPWLSLLPGALLAAGATSALALTARIYIPNALNRALAEYGSLGLILTLLSWLIVVSAAVVAAVIIGAVLVEDRNRRSDRTERNGNPSEGDAP</sequence>
<dbReference type="EMBL" id="JASJUS010000005">
    <property type="protein sequence ID" value="MDL2076159.1"/>
    <property type="molecule type" value="Genomic_DNA"/>
</dbReference>
<keyword evidence="4 6" id="KW-1133">Transmembrane helix</keyword>
<evidence type="ECO:0000313" key="8">
    <source>
        <dbReference type="Proteomes" id="UP001241926"/>
    </source>
</evidence>
<feature type="transmembrane region" description="Helical" evidence="6">
    <location>
        <begin position="197"/>
        <end position="222"/>
    </location>
</feature>
<feature type="transmembrane region" description="Helical" evidence="6">
    <location>
        <begin position="40"/>
        <end position="59"/>
    </location>
</feature>
<evidence type="ECO:0000256" key="3">
    <source>
        <dbReference type="ARBA" id="ARBA00022692"/>
    </source>
</evidence>
<keyword evidence="2" id="KW-1003">Cell membrane</keyword>
<keyword evidence="8" id="KW-1185">Reference proteome</keyword>
<dbReference type="Pfam" id="PF03631">
    <property type="entry name" value="Virul_fac_BrkB"/>
    <property type="match status" value="1"/>
</dbReference>
<accession>A0ABT7IUA1</accession>
<proteinExistence type="predicted"/>
<evidence type="ECO:0000256" key="2">
    <source>
        <dbReference type="ARBA" id="ARBA00022475"/>
    </source>
</evidence>
<keyword evidence="3 6" id="KW-0812">Transmembrane</keyword>
<comment type="subcellular location">
    <subcellularLocation>
        <location evidence="1">Cell membrane</location>
        <topology evidence="1">Multi-pass membrane protein</topology>
    </subcellularLocation>
</comment>
<evidence type="ECO:0000256" key="6">
    <source>
        <dbReference type="SAM" id="Phobius"/>
    </source>
</evidence>
<dbReference type="PANTHER" id="PTHR30213:SF1">
    <property type="entry name" value="INNER MEMBRANE PROTEIN YHJD"/>
    <property type="match status" value="1"/>
</dbReference>
<feature type="transmembrane region" description="Helical" evidence="6">
    <location>
        <begin position="103"/>
        <end position="122"/>
    </location>
</feature>
<dbReference type="PANTHER" id="PTHR30213">
    <property type="entry name" value="INNER MEMBRANE PROTEIN YHJD"/>
    <property type="match status" value="1"/>
</dbReference>
<feature type="transmembrane region" description="Helical" evidence="6">
    <location>
        <begin position="143"/>
        <end position="160"/>
    </location>
</feature>
<feature type="transmembrane region" description="Helical" evidence="6">
    <location>
        <begin position="242"/>
        <end position="264"/>
    </location>
</feature>
<protein>
    <submittedName>
        <fullName evidence="7">YhjD/YihY/BrkB family envelope integrity protein</fullName>
    </submittedName>
</protein>
<reference evidence="7 8" key="1">
    <citation type="submission" date="2023-05" db="EMBL/GenBank/DDBJ databases">
        <title>Streptomyces fuscus sp. nov., a brown-black pigment producing actinomyces isolated from dry sand of Sea duck farm.</title>
        <authorList>
            <person name="Xie J."/>
            <person name="Shen N."/>
        </authorList>
    </citation>
    <scope>NUCLEOTIDE SEQUENCE [LARGE SCALE GENOMIC DNA]</scope>
    <source>
        <strain evidence="7 8">GXMU-J15</strain>
    </source>
</reference>
<keyword evidence="5 6" id="KW-0472">Membrane</keyword>
<feature type="transmembrane region" description="Helical" evidence="6">
    <location>
        <begin position="166"/>
        <end position="185"/>
    </location>
</feature>
<gene>
    <name evidence="7" type="ORF">QNN03_06870</name>
</gene>
<dbReference type="RefSeq" id="WP_285431183.1">
    <property type="nucleotide sequence ID" value="NZ_JASJUS010000005.1"/>
</dbReference>